<dbReference type="PANTHER" id="PTHR10882">
    <property type="entry name" value="DIPHTHINE SYNTHASE"/>
    <property type="match status" value="1"/>
</dbReference>
<dbReference type="GO" id="GO:0032259">
    <property type="term" value="P:methylation"/>
    <property type="evidence" value="ECO:0007669"/>
    <property type="project" value="UniProtKB-KW"/>
</dbReference>
<protein>
    <submittedName>
        <fullName evidence="8">Diphthine synthase</fullName>
        <ecNumber evidence="8">2.1.1.98</ecNumber>
    </submittedName>
</protein>
<dbReference type="Proteomes" id="UP000236248">
    <property type="component" value="Chromosome NCAV"/>
</dbReference>
<dbReference type="EC" id="2.1.1.98" evidence="8"/>
<evidence type="ECO:0000256" key="2">
    <source>
        <dbReference type="ARBA" id="ARBA00006729"/>
    </source>
</evidence>
<evidence type="ECO:0000256" key="1">
    <source>
        <dbReference type="ARBA" id="ARBA00005156"/>
    </source>
</evidence>
<dbReference type="InterPro" id="IPR036809">
    <property type="entry name" value="AF1782-like_sf"/>
</dbReference>
<comment type="pathway">
    <text evidence="1">Protein modification; peptidyl-diphthamide biosynthesis.</text>
</comment>
<dbReference type="SUPFAM" id="SSF158372">
    <property type="entry name" value="AF1782-like"/>
    <property type="match status" value="1"/>
</dbReference>
<sequence length="372" mass="41563">MLILVGMGIHGYKGLSIEAMEAIKDADKVYVEAYTSPVKSRDIDALRALRDDVVEVHRWFVEDGRRILDEARAGDVVLLAYGDPLIATTHIELLVRARSSGIACKVIHSSSIVTAALGECGLHVYKLGRVATVVSNPIANTSTYYAIYSNLMQMNHTLLLLEYDQEHGYFLAVDSALRLLLDCEARERMNAIDEDTFAIVASRVGMEDMGIVGGRIGSLLKYSDEHGFGEPPHTLIVTGSLHFTEVEALRASVMLLDEPIDNSKRVRARAEMMLPNYIARAYNALSRAREYIMHAKGSAGDKAKDKDKDDTIERIKDMIDNAEYYLSDAERFAREHRYENAILALGYAEGLIDALRYLRDIDPWESKKSTIT</sequence>
<dbReference type="RefSeq" id="WP_103286806.1">
    <property type="nucleotide sequence ID" value="NZ_LT981265.1"/>
</dbReference>
<dbReference type="SUPFAM" id="SSF53790">
    <property type="entry name" value="Tetrapyrrole methylase"/>
    <property type="match status" value="1"/>
</dbReference>
<dbReference type="Pfam" id="PF04010">
    <property type="entry name" value="DUF357"/>
    <property type="match status" value="1"/>
</dbReference>
<dbReference type="UniPathway" id="UPA00559"/>
<dbReference type="InterPro" id="IPR014776">
    <property type="entry name" value="4pyrrole_Mease_sub2"/>
</dbReference>
<evidence type="ECO:0000259" key="7">
    <source>
        <dbReference type="Pfam" id="PF04010"/>
    </source>
</evidence>
<name>A0A2K5ASG9_9ARCH</name>
<dbReference type="CDD" id="cd11647">
    <property type="entry name" value="DHP5_DphB"/>
    <property type="match status" value="1"/>
</dbReference>
<gene>
    <name evidence="8" type="ORF">NCAV_1393</name>
</gene>
<feature type="domain" description="Tetrapyrrole methylase" evidence="6">
    <location>
        <begin position="1"/>
        <end position="218"/>
    </location>
</feature>
<organism evidence="8 9">
    <name type="scientific">Candidatus Nitrosocaldus cavascurensis</name>
    <dbReference type="NCBI Taxonomy" id="2058097"/>
    <lineage>
        <taxon>Archaea</taxon>
        <taxon>Nitrososphaerota</taxon>
        <taxon>Nitrososphaeria</taxon>
        <taxon>Candidatus Nitrosocaldales</taxon>
        <taxon>Candidatus Nitrosocaldaceae</taxon>
        <taxon>Candidatus Nitrosocaldus</taxon>
    </lineage>
</organism>
<dbReference type="InterPro" id="IPR004551">
    <property type="entry name" value="Dphthn_synthase"/>
</dbReference>
<feature type="domain" description="DUF357" evidence="7">
    <location>
        <begin position="308"/>
        <end position="358"/>
    </location>
</feature>
<keyword evidence="9" id="KW-1185">Reference proteome</keyword>
<keyword evidence="5" id="KW-0949">S-adenosyl-L-methionine</keyword>
<dbReference type="GeneID" id="41595392"/>
<dbReference type="KEGG" id="ncv:NCAV_1393"/>
<dbReference type="InterPro" id="IPR014777">
    <property type="entry name" value="4pyrrole_Mease_sub1"/>
</dbReference>
<reference evidence="9" key="1">
    <citation type="submission" date="2018-01" db="EMBL/GenBank/DDBJ databases">
        <authorList>
            <person name="Kerou L M."/>
        </authorList>
    </citation>
    <scope>NUCLEOTIDE SEQUENCE [LARGE SCALE GENOMIC DNA]</scope>
    <source>
        <strain evidence="9">SCU2</strain>
    </source>
</reference>
<keyword evidence="4 8" id="KW-0808">Transferase</keyword>
<comment type="similarity">
    <text evidence="2">Belongs to the diphthine synthase family.</text>
</comment>
<keyword evidence="3 8" id="KW-0489">Methyltransferase</keyword>
<dbReference type="NCBIfam" id="TIGR00522">
    <property type="entry name" value="dph5"/>
    <property type="match status" value="1"/>
</dbReference>
<proteinExistence type="inferred from homology"/>
<dbReference type="AlphaFoldDB" id="A0A2K5ASG9"/>
<evidence type="ECO:0000256" key="5">
    <source>
        <dbReference type="ARBA" id="ARBA00022691"/>
    </source>
</evidence>
<dbReference type="Gene3D" id="3.30.950.10">
    <property type="entry name" value="Methyltransferase, Cobalt-precorrin-4 Transmethylase, Domain 2"/>
    <property type="match status" value="1"/>
</dbReference>
<dbReference type="Gene3D" id="3.40.1010.10">
    <property type="entry name" value="Cobalt-precorrin-4 Transmethylase, Domain 1"/>
    <property type="match status" value="1"/>
</dbReference>
<accession>A0A2K5ASG9</accession>
<evidence type="ECO:0000259" key="6">
    <source>
        <dbReference type="Pfam" id="PF00590"/>
    </source>
</evidence>
<dbReference type="Pfam" id="PF00590">
    <property type="entry name" value="TP_methylase"/>
    <property type="match status" value="1"/>
</dbReference>
<dbReference type="GO" id="GO:0004164">
    <property type="term" value="F:diphthine synthase activity"/>
    <property type="evidence" value="ECO:0007669"/>
    <property type="project" value="UniProtKB-EC"/>
</dbReference>
<dbReference type="EMBL" id="LT981265">
    <property type="protein sequence ID" value="SPC34559.1"/>
    <property type="molecule type" value="Genomic_DNA"/>
</dbReference>
<evidence type="ECO:0000313" key="9">
    <source>
        <dbReference type="Proteomes" id="UP000236248"/>
    </source>
</evidence>
<dbReference type="PANTHER" id="PTHR10882:SF0">
    <property type="entry name" value="DIPHTHINE METHYL ESTER SYNTHASE"/>
    <property type="match status" value="1"/>
</dbReference>
<dbReference type="InterPro" id="IPR000878">
    <property type="entry name" value="4pyrrol_Mease"/>
</dbReference>
<dbReference type="GO" id="GO:0017183">
    <property type="term" value="P:protein histidyl modification to diphthamide"/>
    <property type="evidence" value="ECO:0007669"/>
    <property type="project" value="UniProtKB-UniPathway"/>
</dbReference>
<dbReference type="InterPro" id="IPR023140">
    <property type="entry name" value="DUF357"/>
</dbReference>
<evidence type="ECO:0000313" key="8">
    <source>
        <dbReference type="EMBL" id="SPC34559.1"/>
    </source>
</evidence>
<evidence type="ECO:0000256" key="3">
    <source>
        <dbReference type="ARBA" id="ARBA00022603"/>
    </source>
</evidence>
<evidence type="ECO:0000256" key="4">
    <source>
        <dbReference type="ARBA" id="ARBA00022679"/>
    </source>
</evidence>
<dbReference type="InterPro" id="IPR035996">
    <property type="entry name" value="4pyrrol_Methylase_sf"/>
</dbReference>
<dbReference type="Gene3D" id="1.20.1270.90">
    <property type="entry name" value="AF1782-like"/>
    <property type="match status" value="1"/>
</dbReference>